<evidence type="ECO:0000313" key="1">
    <source>
        <dbReference type="EMBL" id="PRQ53134.1"/>
    </source>
</evidence>
<keyword evidence="2" id="KW-1185">Reference proteome</keyword>
<proteinExistence type="predicted"/>
<dbReference type="PANTHER" id="PTHR37383:SF1">
    <property type="entry name" value="OS01G0694200 PROTEIN"/>
    <property type="match status" value="1"/>
</dbReference>
<sequence>MYSVSGSKISVFAVKDVGADGVAVKLMRCAVIDCCKLVWSISVSFGFLILGEDDGVRVFNLRQLVKGRVRKAKSSNSSLKLGLLNGVIGDNVQEAGDCGNKHGSGKCEGTCDAYLCRKNDRNCVSVKRRSVKLKQDSCEDGVCFAAFKGKELETSKSRRRIPVKAISIDALSPNKLLILDSDGGLQLLHLSIPVIGSDITTFMQQLPNTMKVQKVAVLPEIAARTQSVWVSDGYNSVQMMVASDMDSAVSQNDLNESKEKPMHITVGLTIFTGEKIQDLTPLAGNAILILGQGNLYTYATS</sequence>
<dbReference type="Proteomes" id="UP000238479">
    <property type="component" value="Chromosome 2"/>
</dbReference>
<dbReference type="Gramene" id="PRQ53134">
    <property type="protein sequence ID" value="PRQ53134"/>
    <property type="gene ID" value="RchiOBHm_Chr2g0163141"/>
</dbReference>
<evidence type="ECO:0000313" key="2">
    <source>
        <dbReference type="Proteomes" id="UP000238479"/>
    </source>
</evidence>
<organism evidence="1 2">
    <name type="scientific">Rosa chinensis</name>
    <name type="common">China rose</name>
    <dbReference type="NCBI Taxonomy" id="74649"/>
    <lineage>
        <taxon>Eukaryota</taxon>
        <taxon>Viridiplantae</taxon>
        <taxon>Streptophyta</taxon>
        <taxon>Embryophyta</taxon>
        <taxon>Tracheophyta</taxon>
        <taxon>Spermatophyta</taxon>
        <taxon>Magnoliopsida</taxon>
        <taxon>eudicotyledons</taxon>
        <taxon>Gunneridae</taxon>
        <taxon>Pentapetalae</taxon>
        <taxon>rosids</taxon>
        <taxon>fabids</taxon>
        <taxon>Rosales</taxon>
        <taxon>Rosaceae</taxon>
        <taxon>Rosoideae</taxon>
        <taxon>Rosoideae incertae sedis</taxon>
        <taxon>Rosa</taxon>
    </lineage>
</organism>
<comment type="caution">
    <text evidence="1">The sequence shown here is derived from an EMBL/GenBank/DDBJ whole genome shotgun (WGS) entry which is preliminary data.</text>
</comment>
<dbReference type="AlphaFoldDB" id="A0A2P6S375"/>
<dbReference type="OMA" id="DNAMKVQ"/>
<dbReference type="STRING" id="74649.A0A2P6S375"/>
<reference evidence="1 2" key="1">
    <citation type="journal article" date="2018" name="Nat. Genet.">
        <title>The Rosa genome provides new insights in the design of modern roses.</title>
        <authorList>
            <person name="Bendahmane M."/>
        </authorList>
    </citation>
    <scope>NUCLEOTIDE SEQUENCE [LARGE SCALE GENOMIC DNA]</scope>
    <source>
        <strain evidence="2">cv. Old Blush</strain>
    </source>
</reference>
<evidence type="ECO:0008006" key="3">
    <source>
        <dbReference type="Google" id="ProtNLM"/>
    </source>
</evidence>
<accession>A0A2P6S375</accession>
<name>A0A2P6S375_ROSCH</name>
<dbReference type="PANTHER" id="PTHR37383">
    <property type="entry name" value="OS01G0694200 PROTEIN"/>
    <property type="match status" value="1"/>
</dbReference>
<gene>
    <name evidence="1" type="ORF">RchiOBHm_Chr2g0163141</name>
</gene>
<dbReference type="OrthoDB" id="1925091at2759"/>
<protein>
    <recommendedName>
        <fullName evidence="3">Transcription factor WD40-like family</fullName>
    </recommendedName>
</protein>
<dbReference type="EMBL" id="PDCK01000040">
    <property type="protein sequence ID" value="PRQ53134.1"/>
    <property type="molecule type" value="Genomic_DNA"/>
</dbReference>